<dbReference type="EMBL" id="JACTAM010002261">
    <property type="protein sequence ID" value="KAI2645392.1"/>
    <property type="molecule type" value="Genomic_DNA"/>
</dbReference>
<sequence length="509" mass="58256">MFKSSTCSLWPIRCVINELQPNVRFKNIKTCRCLGVVWNGFTHLRKQLWCLRFFPVICSCDAVARCALQGIHQFNGAYGYGHCLNERQTVPKGRGYARVYSPTEAQKRTHGHVIECGQRAIENDVDHVFGVKTVSPLVLLNPSTGFDIVNSFSIDYMHCALLGVTKQFLDLWFNSKYHDSPWYIGTSHKHVDQRLLTADCESNAKVEGCRMPKLAIVLQWACSVQDSSNKISETLATSDTITENEWAAATSKIKFVQEIPTTYGLCQMSFNVHQLTHLPFSVKMYGPLWCTSAFSFEGHNQKLKRLCHGTNYIPSQIARQFNMLQSIPQLLKQTMTSADVSNRVDKLVNDWLEMDPFTWSDRASHGKRRLQKEQNYGPLPPSMVGVPVLVVVRETNMLRLVTAFVIGTLIHVIWASNWFDFSNRAMLRNMRLQHQDRFVAVSLLHLCQCSVCIFFCLENKHLNNCSEFRAVRDVSVSSLNADDQTLLEQKMKQKDHVRNRLRKKNQKSP</sequence>
<keyword evidence="1" id="KW-1133">Transmembrane helix</keyword>
<organism evidence="2 3">
    <name type="scientific">Labeo rohita</name>
    <name type="common">Indian major carp</name>
    <name type="synonym">Cyprinus rohita</name>
    <dbReference type="NCBI Taxonomy" id="84645"/>
    <lineage>
        <taxon>Eukaryota</taxon>
        <taxon>Metazoa</taxon>
        <taxon>Chordata</taxon>
        <taxon>Craniata</taxon>
        <taxon>Vertebrata</taxon>
        <taxon>Euteleostomi</taxon>
        <taxon>Actinopterygii</taxon>
        <taxon>Neopterygii</taxon>
        <taxon>Teleostei</taxon>
        <taxon>Ostariophysi</taxon>
        <taxon>Cypriniformes</taxon>
        <taxon>Cyprinidae</taxon>
        <taxon>Labeoninae</taxon>
        <taxon>Labeonini</taxon>
        <taxon>Labeo</taxon>
    </lineage>
</organism>
<comment type="caution">
    <text evidence="2">The sequence shown here is derived from an EMBL/GenBank/DDBJ whole genome shotgun (WGS) entry which is preliminary data.</text>
</comment>
<evidence type="ECO:0000256" key="1">
    <source>
        <dbReference type="SAM" id="Phobius"/>
    </source>
</evidence>
<gene>
    <name evidence="2" type="ORF">H4Q32_030007</name>
</gene>
<proteinExistence type="predicted"/>
<feature type="transmembrane region" description="Helical" evidence="1">
    <location>
        <begin position="397"/>
        <end position="417"/>
    </location>
</feature>
<dbReference type="PANTHER" id="PTHR46579">
    <property type="entry name" value="F5/8 TYPE C DOMAIN-CONTAINING PROTEIN-RELATED"/>
    <property type="match status" value="1"/>
</dbReference>
<keyword evidence="1" id="KW-0472">Membrane</keyword>
<reference evidence="2 3" key="1">
    <citation type="submission" date="2022-01" db="EMBL/GenBank/DDBJ databases">
        <title>A high-quality chromosome-level genome assembly of rohu carp, Labeo rohita.</title>
        <authorList>
            <person name="Arick M.A. II"/>
            <person name="Hsu C.-Y."/>
            <person name="Magbanua Z."/>
            <person name="Pechanova O."/>
            <person name="Grover C."/>
            <person name="Miller E."/>
            <person name="Thrash A."/>
            <person name="Ezzel L."/>
            <person name="Alam S."/>
            <person name="Benzie J."/>
            <person name="Hamilton M."/>
            <person name="Karsi A."/>
            <person name="Lawrence M.L."/>
            <person name="Peterson D.G."/>
        </authorList>
    </citation>
    <scope>NUCLEOTIDE SEQUENCE [LARGE SCALE GENOMIC DNA]</scope>
    <source>
        <strain evidence="3">BAU-BD-2019</strain>
        <tissue evidence="2">Blood</tissue>
    </source>
</reference>
<dbReference type="Proteomes" id="UP000830375">
    <property type="component" value="Unassembled WGS sequence"/>
</dbReference>
<keyword evidence="3" id="KW-1185">Reference proteome</keyword>
<keyword evidence="1" id="KW-0812">Transmembrane</keyword>
<evidence type="ECO:0000313" key="2">
    <source>
        <dbReference type="EMBL" id="KAI2645392.1"/>
    </source>
</evidence>
<dbReference type="PANTHER" id="PTHR46579:SF1">
    <property type="entry name" value="F5_8 TYPE C DOMAIN-CONTAINING PROTEIN"/>
    <property type="match status" value="1"/>
</dbReference>
<accession>A0ABQ8L3T9</accession>
<name>A0ABQ8L3T9_LABRO</name>
<protein>
    <submittedName>
        <fullName evidence="2">Uncharacterized protein</fullName>
    </submittedName>
</protein>
<evidence type="ECO:0000313" key="3">
    <source>
        <dbReference type="Proteomes" id="UP000830375"/>
    </source>
</evidence>